<dbReference type="Pfam" id="PF18143">
    <property type="entry name" value="HAD_SAK_2"/>
    <property type="match status" value="1"/>
</dbReference>
<proteinExistence type="predicted"/>
<comment type="caution">
    <text evidence="1">The sequence shown here is derived from an EMBL/GenBank/DDBJ whole genome shotgun (WGS) entry which is preliminary data.</text>
</comment>
<reference evidence="2" key="1">
    <citation type="journal article" date="2019" name="Int. J. Syst. Evol. Microbiol.">
        <title>The Global Catalogue of Microorganisms (GCM) 10K type strain sequencing project: providing services to taxonomists for standard genome sequencing and annotation.</title>
        <authorList>
            <consortium name="The Broad Institute Genomics Platform"/>
            <consortium name="The Broad Institute Genome Sequencing Center for Infectious Disease"/>
            <person name="Wu L."/>
            <person name="Ma J."/>
        </authorList>
    </citation>
    <scope>NUCLEOTIDE SEQUENCE [LARGE SCALE GENOMIC DNA]</scope>
    <source>
        <strain evidence="2">KCTC 23314</strain>
    </source>
</reference>
<protein>
    <recommendedName>
        <fullName evidence="3">Acid phosphatase of HAD superfamily subfamily IIIB</fullName>
    </recommendedName>
</protein>
<dbReference type="Proteomes" id="UP000626210">
    <property type="component" value="Unassembled WGS sequence"/>
</dbReference>
<evidence type="ECO:0008006" key="3">
    <source>
        <dbReference type="Google" id="ProtNLM"/>
    </source>
</evidence>
<dbReference type="RefSeq" id="WP_189685789.1">
    <property type="nucleotide sequence ID" value="NZ_BMYK01000002.1"/>
</dbReference>
<keyword evidence="2" id="KW-1185">Reference proteome</keyword>
<accession>A0ABQ3FWT9</accession>
<dbReference type="EMBL" id="BMYK01000002">
    <property type="protein sequence ID" value="GHC73003.1"/>
    <property type="molecule type" value="Genomic_DNA"/>
</dbReference>
<evidence type="ECO:0000313" key="2">
    <source>
        <dbReference type="Proteomes" id="UP000626210"/>
    </source>
</evidence>
<sequence>MNVLFLDIDGVLNSHRTAVGLGGIPWCSDLRTRPERMQLLDPVAVGLLRAACAAAGLKIVLSSTWRKDAEWTSLGAALDLPIIDRTPTMLGIRGSEIAAWLEAHPEVESYAIVDDDSDMLSEQMHRFVKTNGAHGYGWEEHVKLCDLFGVGYFNQANRGRPLSPAKALDWGEPQPTP</sequence>
<organism evidence="1 2">
    <name type="scientific">Pseudorhodoferax aquiterrae</name>
    <dbReference type="NCBI Taxonomy" id="747304"/>
    <lineage>
        <taxon>Bacteria</taxon>
        <taxon>Pseudomonadati</taxon>
        <taxon>Pseudomonadota</taxon>
        <taxon>Betaproteobacteria</taxon>
        <taxon>Burkholderiales</taxon>
        <taxon>Comamonadaceae</taxon>
    </lineage>
</organism>
<gene>
    <name evidence="1" type="ORF">GCM10007320_09280</name>
</gene>
<name>A0ABQ3FWT9_9BURK</name>
<evidence type="ECO:0000313" key="1">
    <source>
        <dbReference type="EMBL" id="GHC73003.1"/>
    </source>
</evidence>